<feature type="region of interest" description="Disordered" evidence="6">
    <location>
        <begin position="1"/>
        <end position="22"/>
    </location>
</feature>
<organism evidence="8 9">
    <name type="scientific">Meira miltonrushii</name>
    <dbReference type="NCBI Taxonomy" id="1280837"/>
    <lineage>
        <taxon>Eukaryota</taxon>
        <taxon>Fungi</taxon>
        <taxon>Dikarya</taxon>
        <taxon>Basidiomycota</taxon>
        <taxon>Ustilaginomycotina</taxon>
        <taxon>Exobasidiomycetes</taxon>
        <taxon>Exobasidiales</taxon>
        <taxon>Brachybasidiaceae</taxon>
        <taxon>Meira</taxon>
    </lineage>
</organism>
<comment type="similarity">
    <text evidence="1">Belongs to the carotenoid oxygenase family.</text>
</comment>
<dbReference type="InParanoid" id="A0A316V972"/>
<evidence type="ECO:0000256" key="4">
    <source>
        <dbReference type="ARBA" id="ARBA00023004"/>
    </source>
</evidence>
<dbReference type="OrthoDB" id="1069523at2759"/>
<keyword evidence="4 5" id="KW-0408">Iron</keyword>
<dbReference type="PANTHER" id="PTHR10543:SF89">
    <property type="entry name" value="CAROTENOID 9,10(9',10')-CLEAVAGE DIOXYGENASE 1"/>
    <property type="match status" value="1"/>
</dbReference>
<evidence type="ECO:0000256" key="1">
    <source>
        <dbReference type="ARBA" id="ARBA00006787"/>
    </source>
</evidence>
<evidence type="ECO:0000313" key="8">
    <source>
        <dbReference type="EMBL" id="PWN34040.1"/>
    </source>
</evidence>
<accession>A0A316V972</accession>
<feature type="binding site" evidence="5">
    <location>
        <position position="241"/>
    </location>
    <ligand>
        <name>Fe cation</name>
        <dbReference type="ChEBI" id="CHEBI:24875"/>
        <note>catalytic</note>
    </ligand>
</feature>
<keyword evidence="7" id="KW-1133">Transmembrane helix</keyword>
<feature type="binding site" evidence="5">
    <location>
        <position position="611"/>
    </location>
    <ligand>
        <name>Fe cation</name>
        <dbReference type="ChEBI" id="CHEBI:24875"/>
        <note>catalytic</note>
    </ligand>
</feature>
<name>A0A316V972_9BASI</name>
<dbReference type="STRING" id="1280837.A0A316V972"/>
<dbReference type="GO" id="GO:0046872">
    <property type="term" value="F:metal ion binding"/>
    <property type="evidence" value="ECO:0007669"/>
    <property type="project" value="UniProtKB-KW"/>
</dbReference>
<evidence type="ECO:0000256" key="7">
    <source>
        <dbReference type="SAM" id="Phobius"/>
    </source>
</evidence>
<dbReference type="GO" id="GO:0010436">
    <property type="term" value="F:carotenoid dioxygenase activity"/>
    <property type="evidence" value="ECO:0007669"/>
    <property type="project" value="TreeGrafter"/>
</dbReference>
<evidence type="ECO:0000256" key="6">
    <source>
        <dbReference type="SAM" id="MobiDB-lite"/>
    </source>
</evidence>
<keyword evidence="3" id="KW-0560">Oxidoreductase</keyword>
<dbReference type="RefSeq" id="XP_025354342.1">
    <property type="nucleotide sequence ID" value="XM_025501846.1"/>
</dbReference>
<proteinExistence type="inferred from homology"/>
<feature type="binding site" evidence="5">
    <location>
        <position position="359"/>
    </location>
    <ligand>
        <name>Fe cation</name>
        <dbReference type="ChEBI" id="CHEBI:24875"/>
        <note>catalytic</note>
    </ligand>
</feature>
<reference evidence="8 9" key="1">
    <citation type="journal article" date="2018" name="Mol. Biol. Evol.">
        <title>Broad Genomic Sampling Reveals a Smut Pathogenic Ancestry of the Fungal Clade Ustilaginomycotina.</title>
        <authorList>
            <person name="Kijpornyongpan T."/>
            <person name="Mondo S.J."/>
            <person name="Barry K."/>
            <person name="Sandor L."/>
            <person name="Lee J."/>
            <person name="Lipzen A."/>
            <person name="Pangilinan J."/>
            <person name="LaButti K."/>
            <person name="Hainaut M."/>
            <person name="Henrissat B."/>
            <person name="Grigoriev I.V."/>
            <person name="Spatafora J.W."/>
            <person name="Aime M.C."/>
        </authorList>
    </citation>
    <scope>NUCLEOTIDE SEQUENCE [LARGE SCALE GENOMIC DNA]</scope>
    <source>
        <strain evidence="8 9">MCA 3882</strain>
    </source>
</reference>
<evidence type="ECO:0000313" key="9">
    <source>
        <dbReference type="Proteomes" id="UP000245771"/>
    </source>
</evidence>
<gene>
    <name evidence="8" type="ORF">FA14DRAFT_191134</name>
</gene>
<dbReference type="PANTHER" id="PTHR10543">
    <property type="entry name" value="BETA-CAROTENE DIOXYGENASE"/>
    <property type="match status" value="1"/>
</dbReference>
<feature type="transmembrane region" description="Helical" evidence="7">
    <location>
        <begin position="143"/>
        <end position="165"/>
    </location>
</feature>
<feature type="binding site" evidence="5">
    <location>
        <position position="296"/>
    </location>
    <ligand>
        <name>Fe cation</name>
        <dbReference type="ChEBI" id="CHEBI:24875"/>
        <note>catalytic</note>
    </ligand>
</feature>
<evidence type="ECO:0000256" key="3">
    <source>
        <dbReference type="ARBA" id="ARBA00023002"/>
    </source>
</evidence>
<dbReference type="Proteomes" id="UP000245771">
    <property type="component" value="Unassembled WGS sequence"/>
</dbReference>
<keyword evidence="9" id="KW-1185">Reference proteome</keyword>
<dbReference type="Pfam" id="PF03055">
    <property type="entry name" value="RPE65"/>
    <property type="match status" value="1"/>
</dbReference>
<keyword evidence="7" id="KW-0472">Membrane</keyword>
<dbReference type="EMBL" id="KZ819604">
    <property type="protein sequence ID" value="PWN34040.1"/>
    <property type="molecule type" value="Genomic_DNA"/>
</dbReference>
<dbReference type="GO" id="GO:0016121">
    <property type="term" value="P:carotene catabolic process"/>
    <property type="evidence" value="ECO:0007669"/>
    <property type="project" value="TreeGrafter"/>
</dbReference>
<evidence type="ECO:0000256" key="2">
    <source>
        <dbReference type="ARBA" id="ARBA00022723"/>
    </source>
</evidence>
<comment type="cofactor">
    <cofactor evidence="5">
        <name>Fe(2+)</name>
        <dbReference type="ChEBI" id="CHEBI:29033"/>
    </cofactor>
    <text evidence="5">Binds 1 Fe(2+) ion per subunit.</text>
</comment>
<keyword evidence="7" id="KW-0812">Transmembrane</keyword>
<keyword evidence="2 5" id="KW-0479">Metal-binding</keyword>
<protein>
    <submittedName>
        <fullName evidence="8">Carotenoid oxygenase</fullName>
    </submittedName>
</protein>
<dbReference type="AlphaFoldDB" id="A0A316V972"/>
<sequence length="682" mass="75187">MTGSSSSSTKSRSSSSASSETSIIPFPKKTLHPYLTGNFAPIKRELPLTQCKVAYGKVPEEVCGGQYIRNGGNPFKDEDQDRQAHWFDGDGMLTGVLFQSDGEGIRPHFINRYILTDVLLSTSQASRKPFLPSISTFASQLSFFGFFILMGEIMRTFVLAMLSFLPFQSRPSVKRISAANTSIWWHDGQAFAGCESGPPIRVLLPGLETAAWWTGEEETEGGWSKGGMGPIKMLKEFTTAHPRIDPETDELLLYHMSFAAPYLRISVVPTRKSIEAGAKPLMGAAVPGLNKPKLAHDFCATSKRTILIDMPLVLDPRNLLQGKPMLSYEENMPTRFGILPRRSPEKVKWYESEGCCIYHAANAWDDEATSSTNLVACRLNSATLVYAAGNLDTPSHAKATCGTEKCQLYYWQFADAPEDNQAVPEKNEKAQVLREFALSDVPVEFPTMNDSYSQQCNRFVYGASMTTGSFDAGLGSRSAKIDCLAKFDIQTLIAKGKKAMDAGQLQKGEAVDKRTVQDVLAAEQTEDDPIRLFALPPHHYAQEATFVPRLNAKSEDDGFLLFFVFDESTGLDYDGDALPNAISQLWILDAKTMKDVICKICLPQRVPYGLHGHFFSATEIQNQRPVDTDQVRNWALAQTAQTGIGLGGVKASSDHDNNLSSFTAFAYSAVANFRNSIEHFLG</sequence>
<evidence type="ECO:0000256" key="5">
    <source>
        <dbReference type="PIRSR" id="PIRSR604294-1"/>
    </source>
</evidence>
<dbReference type="InterPro" id="IPR004294">
    <property type="entry name" value="Carotenoid_Oase"/>
</dbReference>
<dbReference type="GeneID" id="37023627"/>